<evidence type="ECO:0000313" key="11">
    <source>
        <dbReference type="Proteomes" id="UP001596422"/>
    </source>
</evidence>
<feature type="transmembrane region" description="Helical" evidence="9">
    <location>
        <begin position="142"/>
        <end position="162"/>
    </location>
</feature>
<keyword evidence="2" id="KW-0813">Transport</keyword>
<feature type="transmembrane region" description="Helical" evidence="9">
    <location>
        <begin position="97"/>
        <end position="115"/>
    </location>
</feature>
<evidence type="ECO:0000256" key="5">
    <source>
        <dbReference type="ARBA" id="ARBA00022970"/>
    </source>
</evidence>
<dbReference type="PANTHER" id="PTHR11795">
    <property type="entry name" value="BRANCHED-CHAIN AMINO ACID TRANSPORT SYSTEM PERMEASE PROTEIN LIVH"/>
    <property type="match status" value="1"/>
</dbReference>
<keyword evidence="6 9" id="KW-1133">Transmembrane helix</keyword>
<dbReference type="InterPro" id="IPR052157">
    <property type="entry name" value="BCAA_transport_permease"/>
</dbReference>
<feature type="transmembrane region" description="Helical" evidence="9">
    <location>
        <begin position="52"/>
        <end position="76"/>
    </location>
</feature>
<keyword evidence="4 9" id="KW-0812">Transmembrane</keyword>
<proteinExistence type="inferred from homology"/>
<evidence type="ECO:0000256" key="9">
    <source>
        <dbReference type="SAM" id="Phobius"/>
    </source>
</evidence>
<feature type="transmembrane region" description="Helical" evidence="9">
    <location>
        <begin position="259"/>
        <end position="279"/>
    </location>
</feature>
<evidence type="ECO:0000256" key="7">
    <source>
        <dbReference type="ARBA" id="ARBA00023136"/>
    </source>
</evidence>
<dbReference type="EMBL" id="JBHSWE010000001">
    <property type="protein sequence ID" value="MFC6668788.1"/>
    <property type="molecule type" value="Genomic_DNA"/>
</dbReference>
<sequence>MDIALFLVQLLNGVQYGLLLFLIASGLTLVFGVMGILNLAHGSMYMVGAYLAYYFVTATGSFGVAAVISAIIALLLGILIERTLIIRLYRRNHLDQVLLTIGMIFVFNALQSLLWGNDPLGVAVPAWLDGSIALTEFVEYPVYRLFVSLLCILVAAAMYLTINRTRLGMLIRAGESNRAMVEALGVDINRLYTIVFAAGVMLAAVAGIASAPMVSVVPGMGEHVLISCFVVVVIGGMGSIKGALVAALLVGIVDTFASVLLPQVSSMMIYILMAVILLLKPRACSLTE</sequence>
<organism evidence="10 11">
    <name type="scientific">Marinobacterium aestuariivivens</name>
    <dbReference type="NCBI Taxonomy" id="1698799"/>
    <lineage>
        <taxon>Bacteria</taxon>
        <taxon>Pseudomonadati</taxon>
        <taxon>Pseudomonadota</taxon>
        <taxon>Gammaproteobacteria</taxon>
        <taxon>Oceanospirillales</taxon>
        <taxon>Oceanospirillaceae</taxon>
        <taxon>Marinobacterium</taxon>
    </lineage>
</organism>
<name>A0ABW1ZVE2_9GAMM</name>
<accession>A0ABW1ZVE2</accession>
<feature type="transmembrane region" description="Helical" evidence="9">
    <location>
        <begin position="224"/>
        <end position="252"/>
    </location>
</feature>
<dbReference type="CDD" id="cd06582">
    <property type="entry name" value="TM_PBP1_LivH_like"/>
    <property type="match status" value="1"/>
</dbReference>
<evidence type="ECO:0000256" key="8">
    <source>
        <dbReference type="ARBA" id="ARBA00037998"/>
    </source>
</evidence>
<evidence type="ECO:0000256" key="3">
    <source>
        <dbReference type="ARBA" id="ARBA00022475"/>
    </source>
</evidence>
<dbReference type="Pfam" id="PF02653">
    <property type="entry name" value="BPD_transp_2"/>
    <property type="match status" value="1"/>
</dbReference>
<keyword evidence="11" id="KW-1185">Reference proteome</keyword>
<keyword evidence="5" id="KW-0029">Amino-acid transport</keyword>
<keyword evidence="7 9" id="KW-0472">Membrane</keyword>
<dbReference type="PANTHER" id="PTHR11795:SF442">
    <property type="entry name" value="ABC TRANSPORTER ATP-BINDING PROTEIN"/>
    <property type="match status" value="1"/>
</dbReference>
<dbReference type="RefSeq" id="WP_379907348.1">
    <property type="nucleotide sequence ID" value="NZ_JBHSWE010000001.1"/>
</dbReference>
<comment type="caution">
    <text evidence="10">The sequence shown here is derived from an EMBL/GenBank/DDBJ whole genome shotgun (WGS) entry which is preliminary data.</text>
</comment>
<comment type="similarity">
    <text evidence="8">Belongs to the binding-protein-dependent transport system permease family. LivHM subfamily.</text>
</comment>
<dbReference type="InterPro" id="IPR001851">
    <property type="entry name" value="ABC_transp_permease"/>
</dbReference>
<feature type="transmembrane region" description="Helical" evidence="9">
    <location>
        <begin position="191"/>
        <end position="212"/>
    </location>
</feature>
<gene>
    <name evidence="10" type="ORF">ACFQDL_00665</name>
</gene>
<reference evidence="11" key="1">
    <citation type="journal article" date="2019" name="Int. J. Syst. Evol. Microbiol.">
        <title>The Global Catalogue of Microorganisms (GCM) 10K type strain sequencing project: providing services to taxonomists for standard genome sequencing and annotation.</title>
        <authorList>
            <consortium name="The Broad Institute Genomics Platform"/>
            <consortium name="The Broad Institute Genome Sequencing Center for Infectious Disease"/>
            <person name="Wu L."/>
            <person name="Ma J."/>
        </authorList>
    </citation>
    <scope>NUCLEOTIDE SEQUENCE [LARGE SCALE GENOMIC DNA]</scope>
    <source>
        <strain evidence="11">NBRC 111756</strain>
    </source>
</reference>
<evidence type="ECO:0000256" key="6">
    <source>
        <dbReference type="ARBA" id="ARBA00022989"/>
    </source>
</evidence>
<feature type="transmembrane region" description="Helical" evidence="9">
    <location>
        <begin position="16"/>
        <end position="40"/>
    </location>
</feature>
<keyword evidence="3" id="KW-1003">Cell membrane</keyword>
<evidence type="ECO:0000256" key="4">
    <source>
        <dbReference type="ARBA" id="ARBA00022692"/>
    </source>
</evidence>
<evidence type="ECO:0000256" key="2">
    <source>
        <dbReference type="ARBA" id="ARBA00022448"/>
    </source>
</evidence>
<evidence type="ECO:0000256" key="1">
    <source>
        <dbReference type="ARBA" id="ARBA00004429"/>
    </source>
</evidence>
<evidence type="ECO:0000313" key="10">
    <source>
        <dbReference type="EMBL" id="MFC6668788.1"/>
    </source>
</evidence>
<dbReference type="Proteomes" id="UP001596422">
    <property type="component" value="Unassembled WGS sequence"/>
</dbReference>
<protein>
    <submittedName>
        <fullName evidence="10">Branched-chain amino acid ABC transporter permease</fullName>
    </submittedName>
</protein>
<comment type="subcellular location">
    <subcellularLocation>
        <location evidence="1">Cell inner membrane</location>
        <topology evidence="1">Multi-pass membrane protein</topology>
    </subcellularLocation>
</comment>